<gene>
    <name evidence="3" type="ORF">ATO9_20895</name>
</gene>
<dbReference type="SUPFAM" id="SSF46785">
    <property type="entry name" value="Winged helix' DNA-binding domain"/>
    <property type="match status" value="1"/>
</dbReference>
<accession>A0A0A0E980</accession>
<dbReference type="GO" id="GO:0006355">
    <property type="term" value="P:regulation of DNA-templated transcription"/>
    <property type="evidence" value="ECO:0007669"/>
    <property type="project" value="UniProtKB-ARBA"/>
</dbReference>
<evidence type="ECO:0000259" key="1">
    <source>
        <dbReference type="Pfam" id="PF03428"/>
    </source>
</evidence>
<dbReference type="InterPro" id="IPR047611">
    <property type="entry name" value="RepABC_RepC"/>
</dbReference>
<dbReference type="InterPro" id="IPR005090">
    <property type="entry name" value="RepC_N"/>
</dbReference>
<dbReference type="EMBL" id="AQQX01000016">
    <property type="protein sequence ID" value="KGM46984.1"/>
    <property type="molecule type" value="Genomic_DNA"/>
</dbReference>
<dbReference type="RefSeq" id="WP_043753873.1">
    <property type="nucleotide sequence ID" value="NZ_AQQX01000016.1"/>
</dbReference>
<sequence length="384" mass="42575">MRTVTTTPFGRRPVTADLLDHQAKGNGVSTLPSVGKWDVLNSLSVVRDQYGIGDRTLALLQVLLTFHPHAELTDGTPMVVFASNTSICERAHGMPESTLRRHLAALVKAGLILRHDSPNGKRYARRGQGGQITRAFGFDLRPLLTLAPEIAERATAEMQRRDRIKELREEISLMLRDATKLILYAINSGQSANLDAFDDQAQLARRYLRRKLSLTEIEEMHARMQSFLTDVHNQLGVDIPQDNTEEILDETPVLSGNDARNERHYHSSKKENLEIGSEVPIRMVLDNCPDIAPYLDRPARTWPDLVSAMCRVAPMTGIDARGWSDACRIMGPEHATATLAAMVQRIGEIGNPGAYFRALTKKAGEGRFSPIPMLKALEGARVAS</sequence>
<reference evidence="3 4" key="1">
    <citation type="journal article" date="2015" name="Antonie Van Leeuwenhoek">
        <title>Pseudooceanicola atlanticus gen. nov. sp. nov., isolated from surface seawater of the Atlantic Ocean and reclassification of Oceanicola batsensis, Oceanicola marinus, Oceanicola nitratireducens, Oceanicola nanhaiensis, Oceanicola antarcticus and Oceanicola flagellatus, as Pseudooceanicola batsensis comb. nov., Pseudooceanicola marinus comb. nov., Pseudooceanicola nitratireducens comb. nov., Pseudooceanicola nanhaiensis comb. nov., Pseudooceanicola antarcticus comb. nov., and Pseudooceanicola flagellatus comb. nov.</title>
        <authorList>
            <person name="Lai Q."/>
            <person name="Li G."/>
            <person name="Liu X."/>
            <person name="Du Y."/>
            <person name="Sun F."/>
            <person name="Shao Z."/>
        </authorList>
    </citation>
    <scope>NUCLEOTIDE SEQUENCE [LARGE SCALE GENOMIC DNA]</scope>
    <source>
        <strain evidence="3 4">22II-s11g</strain>
    </source>
</reference>
<keyword evidence="4" id="KW-1185">Reference proteome</keyword>
<dbReference type="InterPro" id="IPR021760">
    <property type="entry name" value="RepC_C"/>
</dbReference>
<dbReference type="STRING" id="1461694.ATO9_20895"/>
<dbReference type="AlphaFoldDB" id="A0A0A0E980"/>
<dbReference type="eggNOG" id="COG1846">
    <property type="taxonomic scope" value="Bacteria"/>
</dbReference>
<dbReference type="Pfam" id="PF11800">
    <property type="entry name" value="RP-C_C"/>
    <property type="match status" value="1"/>
</dbReference>
<protein>
    <submittedName>
        <fullName evidence="3">Uncharacterized protein</fullName>
    </submittedName>
</protein>
<comment type="caution">
    <text evidence="3">The sequence shown here is derived from an EMBL/GenBank/DDBJ whole genome shotgun (WGS) entry which is preliminary data.</text>
</comment>
<dbReference type="Pfam" id="PF03428">
    <property type="entry name" value="RP-C"/>
    <property type="match status" value="1"/>
</dbReference>
<dbReference type="InterPro" id="IPR011991">
    <property type="entry name" value="ArsR-like_HTH"/>
</dbReference>
<name>A0A0A0E980_9RHOB</name>
<dbReference type="InterPro" id="IPR036390">
    <property type="entry name" value="WH_DNA-bd_sf"/>
</dbReference>
<proteinExistence type="predicted"/>
<dbReference type="CDD" id="cd00090">
    <property type="entry name" value="HTH_ARSR"/>
    <property type="match status" value="1"/>
</dbReference>
<evidence type="ECO:0000313" key="4">
    <source>
        <dbReference type="Proteomes" id="UP000030004"/>
    </source>
</evidence>
<evidence type="ECO:0000313" key="3">
    <source>
        <dbReference type="EMBL" id="KGM46984.1"/>
    </source>
</evidence>
<organism evidence="3 4">
    <name type="scientific">Pseudooceanicola atlanticus</name>
    <dbReference type="NCBI Taxonomy" id="1461694"/>
    <lineage>
        <taxon>Bacteria</taxon>
        <taxon>Pseudomonadati</taxon>
        <taxon>Pseudomonadota</taxon>
        <taxon>Alphaproteobacteria</taxon>
        <taxon>Rhodobacterales</taxon>
        <taxon>Paracoccaceae</taxon>
        <taxon>Pseudooceanicola</taxon>
    </lineage>
</organism>
<evidence type="ECO:0000259" key="2">
    <source>
        <dbReference type="Pfam" id="PF11800"/>
    </source>
</evidence>
<dbReference type="NCBIfam" id="NF040974">
    <property type="entry name" value="RepABC_RepC"/>
    <property type="match status" value="1"/>
</dbReference>
<feature type="domain" description="Plasmid replication protein C C-terminal" evidence="2">
    <location>
        <begin position="280"/>
        <end position="377"/>
    </location>
</feature>
<dbReference type="OrthoDB" id="7488837at2"/>
<dbReference type="Proteomes" id="UP000030004">
    <property type="component" value="Unassembled WGS sequence"/>
</dbReference>
<feature type="domain" description="Plasmid replication protein C N-terminal" evidence="1">
    <location>
        <begin position="12"/>
        <end position="183"/>
    </location>
</feature>